<dbReference type="Proteomes" id="UP001162156">
    <property type="component" value="Unassembled WGS sequence"/>
</dbReference>
<name>A0AAV8WWV1_9CUCU</name>
<proteinExistence type="predicted"/>
<dbReference type="PANTHER" id="PTHR15682:SF2">
    <property type="entry name" value="UNHEALTHY RIBOSOME BIOGENESIS PROTEIN 2 HOMOLOG"/>
    <property type="match status" value="1"/>
</dbReference>
<dbReference type="InterPro" id="IPR018849">
    <property type="entry name" value="Urb2/Npa2_C"/>
</dbReference>
<dbReference type="GO" id="GO:0005730">
    <property type="term" value="C:nucleolus"/>
    <property type="evidence" value="ECO:0007669"/>
    <property type="project" value="TreeGrafter"/>
</dbReference>
<dbReference type="EMBL" id="JANEYF010004594">
    <property type="protein sequence ID" value="KAJ8930657.1"/>
    <property type="molecule type" value="Genomic_DNA"/>
</dbReference>
<organism evidence="2 3">
    <name type="scientific">Rhamnusium bicolor</name>
    <dbReference type="NCBI Taxonomy" id="1586634"/>
    <lineage>
        <taxon>Eukaryota</taxon>
        <taxon>Metazoa</taxon>
        <taxon>Ecdysozoa</taxon>
        <taxon>Arthropoda</taxon>
        <taxon>Hexapoda</taxon>
        <taxon>Insecta</taxon>
        <taxon>Pterygota</taxon>
        <taxon>Neoptera</taxon>
        <taxon>Endopterygota</taxon>
        <taxon>Coleoptera</taxon>
        <taxon>Polyphaga</taxon>
        <taxon>Cucujiformia</taxon>
        <taxon>Chrysomeloidea</taxon>
        <taxon>Cerambycidae</taxon>
        <taxon>Lepturinae</taxon>
        <taxon>Rhagiini</taxon>
        <taxon>Rhamnusium</taxon>
    </lineage>
</organism>
<dbReference type="GO" id="GO:0042254">
    <property type="term" value="P:ribosome biogenesis"/>
    <property type="evidence" value="ECO:0007669"/>
    <property type="project" value="TreeGrafter"/>
</dbReference>
<evidence type="ECO:0000259" key="1">
    <source>
        <dbReference type="Pfam" id="PF10441"/>
    </source>
</evidence>
<sequence length="460" mass="53224">MGTNVFKLITENVFKCVYSIKEFESLVTDFAENLLCPIQMRCCIIIINAVNKLKKTKMPKDVKNAAEMYKTVICDKVLKLCSKNKPAPCLTSGYALALRNFISQNEEEKLSKLLNSLNSYVDFALEGTTKCESGDLMLIVTLLQNKSKLKSLSDDFLQRVWNAYKENEGIHSRYEEYSLLIVLIFGHIPNEEFTTVTTDLLSITVKSVNVGDLVLFGKHLKTWESVLSCDLNPTKMKILSDVLERLLQKIISLLQSSTYDRELYESIFQFEKTIVQTVHLFLSPPIMDLLILSITLLMLKEDQDFKNIFNFSMTLLECLLRYRKPLIMDRLPPYLQQYRILLRSLCRRSNSDLNLEDTDISHNSDCAHQLEKLTNNLIFCQKDMGRIAMYLVADILEQYEQVTLYPNVKIHLNNCIYSLISICDQHAVAYLMRVLSSASTEIFKIMYENYKKYYRFTGKV</sequence>
<keyword evidence="3" id="KW-1185">Reference proteome</keyword>
<evidence type="ECO:0000313" key="3">
    <source>
        <dbReference type="Proteomes" id="UP001162156"/>
    </source>
</evidence>
<dbReference type="AlphaFoldDB" id="A0AAV8WWV1"/>
<dbReference type="Pfam" id="PF10441">
    <property type="entry name" value="Urb2"/>
    <property type="match status" value="1"/>
</dbReference>
<comment type="caution">
    <text evidence="2">The sequence shown here is derived from an EMBL/GenBank/DDBJ whole genome shotgun (WGS) entry which is preliminary data.</text>
</comment>
<accession>A0AAV8WWV1</accession>
<protein>
    <recommendedName>
        <fullName evidence="1">Nucleolar 27S pre-rRNA processing Urb2/Npa2 C-terminal domain-containing protein</fullName>
    </recommendedName>
</protein>
<gene>
    <name evidence="2" type="ORF">NQ314_016519</name>
</gene>
<dbReference type="InterPro" id="IPR052609">
    <property type="entry name" value="Ribosome_Biogenesis_Reg"/>
</dbReference>
<reference evidence="2" key="1">
    <citation type="journal article" date="2023" name="Insect Mol. Biol.">
        <title>Genome sequencing provides insights into the evolution of gene families encoding plant cell wall-degrading enzymes in longhorned beetles.</title>
        <authorList>
            <person name="Shin N.R."/>
            <person name="Okamura Y."/>
            <person name="Kirsch R."/>
            <person name="Pauchet Y."/>
        </authorList>
    </citation>
    <scope>NUCLEOTIDE SEQUENCE</scope>
    <source>
        <strain evidence="2">RBIC_L_NR</strain>
    </source>
</reference>
<feature type="domain" description="Nucleolar 27S pre-rRNA processing Urb2/Npa2 C-terminal" evidence="1">
    <location>
        <begin position="272"/>
        <end position="459"/>
    </location>
</feature>
<evidence type="ECO:0000313" key="2">
    <source>
        <dbReference type="EMBL" id="KAJ8930657.1"/>
    </source>
</evidence>
<dbReference type="PANTHER" id="PTHR15682">
    <property type="entry name" value="UNHEALTHY RIBOSOME BIOGENESIS PROTEIN 2 HOMOLOG"/>
    <property type="match status" value="1"/>
</dbReference>